<comment type="caution">
    <text evidence="3">The sequence shown here is derived from an EMBL/GenBank/DDBJ whole genome shotgun (WGS) entry which is preliminary data.</text>
</comment>
<feature type="transmembrane region" description="Helical" evidence="2">
    <location>
        <begin position="174"/>
        <end position="197"/>
    </location>
</feature>
<keyword evidence="2" id="KW-0812">Transmembrane</keyword>
<feature type="transmembrane region" description="Helical" evidence="2">
    <location>
        <begin position="132"/>
        <end position="153"/>
    </location>
</feature>
<feature type="region of interest" description="Disordered" evidence="1">
    <location>
        <begin position="67"/>
        <end position="96"/>
    </location>
</feature>
<protein>
    <submittedName>
        <fullName evidence="3">Uncharacterized protein</fullName>
    </submittedName>
</protein>
<feature type="region of interest" description="Disordered" evidence="1">
    <location>
        <begin position="271"/>
        <end position="294"/>
    </location>
</feature>
<feature type="transmembrane region" description="Helical" evidence="2">
    <location>
        <begin position="229"/>
        <end position="247"/>
    </location>
</feature>
<feature type="transmembrane region" description="Helical" evidence="2">
    <location>
        <begin position="399"/>
        <end position="419"/>
    </location>
</feature>
<reference evidence="4" key="1">
    <citation type="journal article" date="2019" name="Nat. Commun.">
        <title>Expansion of phycobilisome linker gene families in mesophilic red algae.</title>
        <authorList>
            <person name="Lee J."/>
            <person name="Kim D."/>
            <person name="Bhattacharya D."/>
            <person name="Yoon H.S."/>
        </authorList>
    </citation>
    <scope>NUCLEOTIDE SEQUENCE [LARGE SCALE GENOMIC DNA]</scope>
    <source>
        <strain evidence="4">CCMP 1328</strain>
    </source>
</reference>
<evidence type="ECO:0000313" key="3">
    <source>
        <dbReference type="EMBL" id="KAA8492331.1"/>
    </source>
</evidence>
<accession>A0A5J4YLH2</accession>
<dbReference type="AlphaFoldDB" id="A0A5J4YLH2"/>
<keyword evidence="2" id="KW-1133">Transmembrane helix</keyword>
<organism evidence="3 4">
    <name type="scientific">Porphyridium purpureum</name>
    <name type="common">Red alga</name>
    <name type="synonym">Porphyridium cruentum</name>
    <dbReference type="NCBI Taxonomy" id="35688"/>
    <lineage>
        <taxon>Eukaryota</taxon>
        <taxon>Rhodophyta</taxon>
        <taxon>Bangiophyceae</taxon>
        <taxon>Porphyridiales</taxon>
        <taxon>Porphyridiaceae</taxon>
        <taxon>Porphyridium</taxon>
    </lineage>
</organism>
<name>A0A5J4YLH2_PORPP</name>
<evidence type="ECO:0000256" key="1">
    <source>
        <dbReference type="SAM" id="MobiDB-lite"/>
    </source>
</evidence>
<evidence type="ECO:0000256" key="2">
    <source>
        <dbReference type="SAM" id="Phobius"/>
    </source>
</evidence>
<keyword evidence="2" id="KW-0472">Membrane</keyword>
<feature type="transmembrane region" description="Helical" evidence="2">
    <location>
        <begin position="375"/>
        <end position="393"/>
    </location>
</feature>
<keyword evidence="4" id="KW-1185">Reference proteome</keyword>
<dbReference type="Proteomes" id="UP000324585">
    <property type="component" value="Unassembled WGS sequence"/>
</dbReference>
<gene>
    <name evidence="3" type="ORF">FVE85_3769</name>
</gene>
<feature type="compositionally biased region" description="Low complexity" evidence="1">
    <location>
        <begin position="82"/>
        <end position="92"/>
    </location>
</feature>
<dbReference type="EMBL" id="VRMN01000010">
    <property type="protein sequence ID" value="KAA8492331.1"/>
    <property type="molecule type" value="Genomic_DNA"/>
</dbReference>
<proteinExistence type="predicted"/>
<feature type="transmembrane region" description="Helical" evidence="2">
    <location>
        <begin position="301"/>
        <end position="320"/>
    </location>
</feature>
<evidence type="ECO:0000313" key="4">
    <source>
        <dbReference type="Proteomes" id="UP000324585"/>
    </source>
</evidence>
<sequence length="446" mass="47878">MGRSAGASGAAFVGTLSHAQVLFRSVSRSPALHPTCQRKREEDGSAAVAWRIRAGFGLGKQNRLALVSRRASSNDSRRGNESEPSSSSQGPQDAQAEPTFVVATPMSAQEKNRVGKEVSQEIKEIEEVSPRVLVRLLSVIWIGFSLYAIVYPLQLPAAVRVLKEAQFAPELAPLVAGLIRIYLGALSLMSALVFSGFEPNHQQATEASSAFMAMALTQIAYFKRLSYPAIALAVAQLLIGIYFSGVAGKMQNDKSPPDFLREFLQAMENPDSKRLRPSAGAEAKPVAAKPADPSENASRTISFLFVALTILMVIMPQRFLRWTLSPAMLQLATSSEQIHKGVQDLVRNILSVMVIAAGRVFAPAGPPSSILAVRAARGLYIAGIALLIFARGLAGQPQIIANTSGTFLAAFFLWSAMNFSALSGRLKKQEVADSDPSKAVIDIDAK</sequence>